<feature type="region of interest" description="Disordered" evidence="1">
    <location>
        <begin position="596"/>
        <end position="622"/>
    </location>
</feature>
<dbReference type="AlphaFoldDB" id="A0A8T1WWV7"/>
<evidence type="ECO:0000259" key="2">
    <source>
        <dbReference type="Pfam" id="PF06294"/>
    </source>
</evidence>
<dbReference type="InterPro" id="IPR052634">
    <property type="entry name" value="Sperm_flagellar-bone_growth"/>
</dbReference>
<sequence>MNAPQPAETSSPSHSSDRSSDNQTEGVTSDGVGFYTSDKWAKFYPNQEVAVVTSIGPPSVPPEEVLHLKGLEPQFESYEDASSMAAKIRNMELLEQRFEALGMPFPMSTRRAIMMEDRSVVLQFLLQLKDFLRRPKTKVDDGKPKMNAREKPVKARVAAESKVPPRDVEERFVATTMKKFHPTEIRFDKGFDMAVHLRKFQQAQWTAENKLSDLRQQDAHAKDGESAAGYTAARAHLKDKAQFMRDWDQEHREKWKETQRTFLATERSNLRLELTLQARQQINADVRLAESQHDGTAGVVDFERNMNRLGLTFEAAEQSLRAIPANDPGPRVHLRGLELRVEDLDFRPSNNIKMMKELRKRRKAQLAAEKDRRMRRQKALALQKMVTSSRVSIERHDDHEIKDIQHPELDNQVSVSAENADTIEVEGIGDVELADDAHESDNDVVDMEALQKEIFIGAVPSQSAMSEQDDESGVELVRRVSVEHHLAFLQLDQVVDGCVQTNSDQQKLGDPAALSDRERELGAFGVKISSLRQKNAVLPDALIIEIIAKTISLFRREASALSSESGTLSSTGGCILHNFPRTVDEAKLLEKAILADIPAEESEPSKESPALEDDSETPEELATPAVVSAWDCVISISADQDLLGHAPEADNPLQASDSAPVLVNNPSSAKLLPAEAQRKLDEEQKARNDEQRACLEDYWGQTTRHVRLNRTGLHGDVVVEAIHLCIDVFTQNPHKGVPAVIECGDGVFPEQLKAQRDKRREAMNLVDRVLWMRASEEIDIADDAITKLQGILHKMDEALSLKIREPMAMIRSVVHAISALAVMAEQGLESELQNGGATSFQVLVDQATTKLKFAASLSFQERILTELEVSLGDLVDSNRVAGNDFVAVLAQDPLPQVIGAVDVIYQSLPLICSVLTEHTMEKLEVVREQLYDFVPFLKEDMRDTGREVVLLKVLPREAMNATMELGGDRAGGGAPAQIAGAEVLAILGQVASKYSFHLVDELPDQQYAMNEANVTTQEITQLLQRITMVCRFADQLKQTTGQLYANDVKRLERAVQEDHQSKDKILVQTLGDI</sequence>
<evidence type="ECO:0000256" key="1">
    <source>
        <dbReference type="SAM" id="MobiDB-lite"/>
    </source>
</evidence>
<gene>
    <name evidence="3" type="ORF">PHYBOEH_011719</name>
</gene>
<dbReference type="InterPro" id="IPR010441">
    <property type="entry name" value="CH_2"/>
</dbReference>
<proteinExistence type="predicted"/>
<feature type="region of interest" description="Disordered" evidence="1">
    <location>
        <begin position="136"/>
        <end position="161"/>
    </location>
</feature>
<dbReference type="PANTHER" id="PTHR14919">
    <property type="entry name" value="KPL2-RELATED"/>
    <property type="match status" value="1"/>
</dbReference>
<organism evidence="3 4">
    <name type="scientific">Phytophthora boehmeriae</name>
    <dbReference type="NCBI Taxonomy" id="109152"/>
    <lineage>
        <taxon>Eukaryota</taxon>
        <taxon>Sar</taxon>
        <taxon>Stramenopiles</taxon>
        <taxon>Oomycota</taxon>
        <taxon>Peronosporomycetes</taxon>
        <taxon>Peronosporales</taxon>
        <taxon>Peronosporaceae</taxon>
        <taxon>Phytophthora</taxon>
    </lineage>
</organism>
<name>A0A8T1WWV7_9STRA</name>
<dbReference type="Pfam" id="PF06294">
    <property type="entry name" value="CH_2"/>
    <property type="match status" value="1"/>
</dbReference>
<feature type="region of interest" description="Disordered" evidence="1">
    <location>
        <begin position="1"/>
        <end position="31"/>
    </location>
</feature>
<accession>A0A8T1WWV7</accession>
<comment type="caution">
    <text evidence="3">The sequence shown here is derived from an EMBL/GenBank/DDBJ whole genome shotgun (WGS) entry which is preliminary data.</text>
</comment>
<keyword evidence="4" id="KW-1185">Reference proteome</keyword>
<dbReference type="OrthoDB" id="62528at2759"/>
<evidence type="ECO:0000313" key="3">
    <source>
        <dbReference type="EMBL" id="KAG7398085.1"/>
    </source>
</evidence>
<dbReference type="EMBL" id="JAGDFL010000091">
    <property type="protein sequence ID" value="KAG7398085.1"/>
    <property type="molecule type" value="Genomic_DNA"/>
</dbReference>
<evidence type="ECO:0000313" key="4">
    <source>
        <dbReference type="Proteomes" id="UP000693981"/>
    </source>
</evidence>
<dbReference type="Proteomes" id="UP000693981">
    <property type="component" value="Unassembled WGS sequence"/>
</dbReference>
<feature type="compositionally biased region" description="Acidic residues" evidence="1">
    <location>
        <begin position="610"/>
        <end position="619"/>
    </location>
</feature>
<protein>
    <recommendedName>
        <fullName evidence="2">CH-like domain-containing protein</fullName>
    </recommendedName>
</protein>
<dbReference type="PANTHER" id="PTHR14919:SF0">
    <property type="entry name" value="SPERM FLAGELLAR PROTEIN 2"/>
    <property type="match status" value="1"/>
</dbReference>
<dbReference type="GO" id="GO:0005737">
    <property type="term" value="C:cytoplasm"/>
    <property type="evidence" value="ECO:0007669"/>
    <property type="project" value="UniProtKB-ARBA"/>
</dbReference>
<feature type="domain" description="CH-like" evidence="2">
    <location>
        <begin position="69"/>
        <end position="129"/>
    </location>
</feature>
<reference evidence="3" key="1">
    <citation type="submission" date="2021-02" db="EMBL/GenBank/DDBJ databases">
        <authorList>
            <person name="Palmer J.M."/>
        </authorList>
    </citation>
    <scope>NUCLEOTIDE SEQUENCE</scope>
    <source>
        <strain evidence="3">SCRP23</strain>
    </source>
</reference>
<feature type="region of interest" description="Disordered" evidence="1">
    <location>
        <begin position="645"/>
        <end position="665"/>
    </location>
</feature>